<proteinExistence type="predicted"/>
<dbReference type="PROSITE" id="PS00211">
    <property type="entry name" value="ABC_TRANSPORTER_1"/>
    <property type="match status" value="1"/>
</dbReference>
<dbReference type="RefSeq" id="WP_043666575.1">
    <property type="nucleotide sequence ID" value="NZ_JSEG01000025.1"/>
</dbReference>
<name>A0A2S7FBF1_CLOBU</name>
<organism evidence="5 6">
    <name type="scientific">Clostridium butyricum</name>
    <dbReference type="NCBI Taxonomy" id="1492"/>
    <lineage>
        <taxon>Bacteria</taxon>
        <taxon>Bacillati</taxon>
        <taxon>Bacillota</taxon>
        <taxon>Clostridia</taxon>
        <taxon>Eubacteriales</taxon>
        <taxon>Clostridiaceae</taxon>
        <taxon>Clostridium</taxon>
    </lineage>
</organism>
<dbReference type="Pfam" id="PF00005">
    <property type="entry name" value="ABC_tran"/>
    <property type="match status" value="1"/>
</dbReference>
<keyword evidence="1" id="KW-0813">Transport</keyword>
<feature type="domain" description="ABC transporter" evidence="4">
    <location>
        <begin position="1"/>
        <end position="233"/>
    </location>
</feature>
<gene>
    <name evidence="5" type="ORF">AWN73_12030</name>
</gene>
<dbReference type="EMBL" id="LRDH01000100">
    <property type="protein sequence ID" value="PPV15367.1"/>
    <property type="molecule type" value="Genomic_DNA"/>
</dbReference>
<dbReference type="Proteomes" id="UP000238081">
    <property type="component" value="Unassembled WGS sequence"/>
</dbReference>
<dbReference type="PANTHER" id="PTHR42781">
    <property type="entry name" value="SPERMIDINE/PUTRESCINE IMPORT ATP-BINDING PROTEIN POTA"/>
    <property type="match status" value="1"/>
</dbReference>
<evidence type="ECO:0000313" key="6">
    <source>
        <dbReference type="Proteomes" id="UP000238081"/>
    </source>
</evidence>
<comment type="caution">
    <text evidence="5">The sequence shown here is derived from an EMBL/GenBank/DDBJ whole genome shotgun (WGS) entry which is preliminary data.</text>
</comment>
<dbReference type="GO" id="GO:0016887">
    <property type="term" value="F:ATP hydrolysis activity"/>
    <property type="evidence" value="ECO:0007669"/>
    <property type="project" value="InterPro"/>
</dbReference>
<accession>A0A2S7FBF1</accession>
<sequence>MLKVQFEKKLPNFNISVDFTVGKGMLGILGPSGSGKSMTLKSIAGLEKPNSGLIKTNECTLYDSENNIFLKPQNRNVGYVFQNYALMPHMNIIDNIKLGIKNNKRKNDINNLCSEYIERFKLNNLEKKYPWQLSGGQQQRVALARALITNPRILLLDEPFSALDHHLRLNMQKELKSILNSYDGYVLFVTHDIEEAYRICDNILVFENGLNFPVRSRNQLFDTPGNLTEATITGCKNISKATRISSDKIYAEDWNMELNVQSCEKDIAYVGIRAHYINPVSDNSMKELNTDLFLIENIIENPFDLTIYARQVYKENSAQITFFMPKNNLYFKIHEKIHLNFPKESLFVF</sequence>
<evidence type="ECO:0000259" key="4">
    <source>
        <dbReference type="PROSITE" id="PS50893"/>
    </source>
</evidence>
<dbReference type="InterPro" id="IPR003593">
    <property type="entry name" value="AAA+_ATPase"/>
</dbReference>
<dbReference type="InterPro" id="IPR017871">
    <property type="entry name" value="ABC_transporter-like_CS"/>
</dbReference>
<dbReference type="AlphaFoldDB" id="A0A2S7FBF1"/>
<dbReference type="PROSITE" id="PS50893">
    <property type="entry name" value="ABC_TRANSPORTER_2"/>
    <property type="match status" value="1"/>
</dbReference>
<dbReference type="InterPro" id="IPR027417">
    <property type="entry name" value="P-loop_NTPase"/>
</dbReference>
<keyword evidence="3" id="KW-0067">ATP-binding</keyword>
<dbReference type="InterPro" id="IPR050093">
    <property type="entry name" value="ABC_SmlMolc_Importer"/>
</dbReference>
<evidence type="ECO:0000313" key="5">
    <source>
        <dbReference type="EMBL" id="PPV15367.1"/>
    </source>
</evidence>
<protein>
    <submittedName>
        <fullName evidence="5">ABC transporter</fullName>
    </submittedName>
</protein>
<dbReference type="GO" id="GO:0005524">
    <property type="term" value="F:ATP binding"/>
    <property type="evidence" value="ECO:0007669"/>
    <property type="project" value="UniProtKB-KW"/>
</dbReference>
<reference evidence="5 6" key="1">
    <citation type="submission" date="2016-01" db="EMBL/GenBank/DDBJ databases">
        <title>Characterization of the Clostridium difficile lineages that are prevalent in Hong Kong and China.</title>
        <authorList>
            <person name="Kwok J.S.-L."/>
            <person name="Lam W.-Y."/>
            <person name="Ip M."/>
            <person name="Chan T.-F."/>
            <person name="Hawkey P.M."/>
            <person name="Tsui S.K.-W."/>
        </authorList>
    </citation>
    <scope>NUCLEOTIDE SEQUENCE [LARGE SCALE GENOMIC DNA]</scope>
    <source>
        <strain evidence="5 6">300064</strain>
    </source>
</reference>
<keyword evidence="2" id="KW-0547">Nucleotide-binding</keyword>
<dbReference type="PANTHER" id="PTHR42781:SF4">
    <property type="entry name" value="SPERMIDINE_PUTRESCINE IMPORT ATP-BINDING PROTEIN POTA"/>
    <property type="match status" value="1"/>
</dbReference>
<dbReference type="Gene3D" id="3.40.50.300">
    <property type="entry name" value="P-loop containing nucleotide triphosphate hydrolases"/>
    <property type="match status" value="1"/>
</dbReference>
<dbReference type="InterPro" id="IPR003439">
    <property type="entry name" value="ABC_transporter-like_ATP-bd"/>
</dbReference>
<dbReference type="SUPFAM" id="SSF52540">
    <property type="entry name" value="P-loop containing nucleoside triphosphate hydrolases"/>
    <property type="match status" value="1"/>
</dbReference>
<evidence type="ECO:0000256" key="1">
    <source>
        <dbReference type="ARBA" id="ARBA00022448"/>
    </source>
</evidence>
<evidence type="ECO:0000256" key="3">
    <source>
        <dbReference type="ARBA" id="ARBA00022840"/>
    </source>
</evidence>
<evidence type="ECO:0000256" key="2">
    <source>
        <dbReference type="ARBA" id="ARBA00022741"/>
    </source>
</evidence>
<dbReference type="SMART" id="SM00382">
    <property type="entry name" value="AAA"/>
    <property type="match status" value="1"/>
</dbReference>